<keyword evidence="10" id="KW-1185">Reference proteome</keyword>
<dbReference type="GO" id="GO:0008233">
    <property type="term" value="F:peptidase activity"/>
    <property type="evidence" value="ECO:0007669"/>
    <property type="project" value="UniProtKB-KW"/>
</dbReference>
<reference evidence="9" key="1">
    <citation type="submission" date="2020-01" db="EMBL/GenBank/DDBJ databases">
        <authorList>
            <person name="Mishra B."/>
        </authorList>
    </citation>
    <scope>NUCLEOTIDE SEQUENCE [LARGE SCALE GENOMIC DNA]</scope>
</reference>
<dbReference type="SUPFAM" id="SSF56672">
    <property type="entry name" value="DNA/RNA polymerases"/>
    <property type="match status" value="1"/>
</dbReference>
<organism evidence="9 10">
    <name type="scientific">Microthlaspi erraticum</name>
    <dbReference type="NCBI Taxonomy" id="1685480"/>
    <lineage>
        <taxon>Eukaryota</taxon>
        <taxon>Viridiplantae</taxon>
        <taxon>Streptophyta</taxon>
        <taxon>Embryophyta</taxon>
        <taxon>Tracheophyta</taxon>
        <taxon>Spermatophyta</taxon>
        <taxon>Magnoliopsida</taxon>
        <taxon>eudicotyledons</taxon>
        <taxon>Gunneridae</taxon>
        <taxon>Pentapetalae</taxon>
        <taxon>rosids</taxon>
        <taxon>malvids</taxon>
        <taxon>Brassicales</taxon>
        <taxon>Brassicaceae</taxon>
        <taxon>Coluteocarpeae</taxon>
        <taxon>Microthlaspi</taxon>
    </lineage>
</organism>
<dbReference type="Proteomes" id="UP000467841">
    <property type="component" value="Unassembled WGS sequence"/>
</dbReference>
<comment type="caution">
    <text evidence="9">The sequence shown here is derived from an EMBL/GenBank/DDBJ whole genome shotgun (WGS) entry which is preliminary data.</text>
</comment>
<dbReference type="GO" id="GO:0006508">
    <property type="term" value="P:proteolysis"/>
    <property type="evidence" value="ECO:0007669"/>
    <property type="project" value="UniProtKB-KW"/>
</dbReference>
<evidence type="ECO:0000256" key="7">
    <source>
        <dbReference type="ARBA" id="ARBA00022918"/>
    </source>
</evidence>
<dbReference type="InterPro" id="IPR043502">
    <property type="entry name" value="DNA/RNA_pol_sf"/>
</dbReference>
<keyword evidence="5" id="KW-0255">Endonuclease</keyword>
<protein>
    <recommendedName>
        <fullName evidence="8">Reverse transcriptase domain-containing protein</fullName>
    </recommendedName>
</protein>
<keyword evidence="1" id="KW-0645">Protease</keyword>
<dbReference type="CDD" id="cd01647">
    <property type="entry name" value="RT_LTR"/>
    <property type="match status" value="1"/>
</dbReference>
<evidence type="ECO:0000256" key="2">
    <source>
        <dbReference type="ARBA" id="ARBA00022679"/>
    </source>
</evidence>
<dbReference type="GO" id="GO:0004519">
    <property type="term" value="F:endonuclease activity"/>
    <property type="evidence" value="ECO:0007669"/>
    <property type="project" value="UniProtKB-KW"/>
</dbReference>
<keyword evidence="3" id="KW-0548">Nucleotidyltransferase</keyword>
<dbReference type="FunFam" id="3.30.70.270:FF:000020">
    <property type="entry name" value="Transposon Tf2-6 polyprotein-like Protein"/>
    <property type="match status" value="1"/>
</dbReference>
<evidence type="ECO:0000256" key="1">
    <source>
        <dbReference type="ARBA" id="ARBA00022670"/>
    </source>
</evidence>
<dbReference type="CDD" id="cd09274">
    <property type="entry name" value="RNase_HI_RT_Ty3"/>
    <property type="match status" value="1"/>
</dbReference>
<evidence type="ECO:0000256" key="4">
    <source>
        <dbReference type="ARBA" id="ARBA00022722"/>
    </source>
</evidence>
<sequence length="333" mass="37832">MKSSDVEKTAFKTHQGHYEFLVMPFGLTNAPSTFQSVMNDLFRPHLRRFVLVFFDDILVYSLDIGTHRRHLRTVLQLMKQHHFYANAQKCSFGEDEVAYLGHRIFAAGVAADPEKIEAMIKWPVPRSVTELRGFLGLTGYYRRFVKNYGLIARPLTELLRNNGFTWSEKATEAFQALKAAVTTLPVLILLDFSKPFTIETDASGAGIGAVLSQERRPIAFLSQAFSSQGRVKSVYERELLAIVKATTTWKHYLTGREFIIKTDQSSLKHLLDQKAVSSVQQRWAAKLIGLNYKIEYKPGVENRVANALSRRAPSEEFQQLKLTAPLSIDMEEL</sequence>
<dbReference type="InterPro" id="IPR000477">
    <property type="entry name" value="RT_dom"/>
</dbReference>
<evidence type="ECO:0000313" key="9">
    <source>
        <dbReference type="EMBL" id="CAA7046448.1"/>
    </source>
</evidence>
<evidence type="ECO:0000259" key="8">
    <source>
        <dbReference type="PROSITE" id="PS50878"/>
    </source>
</evidence>
<proteinExistence type="predicted"/>
<dbReference type="EMBL" id="CACVBM020001347">
    <property type="protein sequence ID" value="CAA7046448.1"/>
    <property type="molecule type" value="Genomic_DNA"/>
</dbReference>
<dbReference type="Gene3D" id="3.30.70.270">
    <property type="match status" value="2"/>
</dbReference>
<evidence type="ECO:0000256" key="5">
    <source>
        <dbReference type="ARBA" id="ARBA00022759"/>
    </source>
</evidence>
<dbReference type="Gene3D" id="3.10.10.10">
    <property type="entry name" value="HIV Type 1 Reverse Transcriptase, subunit A, domain 1"/>
    <property type="match status" value="1"/>
</dbReference>
<evidence type="ECO:0000256" key="6">
    <source>
        <dbReference type="ARBA" id="ARBA00022801"/>
    </source>
</evidence>
<dbReference type="InterPro" id="IPR043128">
    <property type="entry name" value="Rev_trsase/Diguanyl_cyclase"/>
</dbReference>
<dbReference type="PANTHER" id="PTHR37984:SF5">
    <property type="entry name" value="PROTEIN NYNRIN-LIKE"/>
    <property type="match status" value="1"/>
</dbReference>
<dbReference type="FunFam" id="3.10.10.10:FF:000007">
    <property type="entry name" value="Retrovirus-related Pol polyprotein from transposon 17.6-like Protein"/>
    <property type="match status" value="1"/>
</dbReference>
<keyword evidence="7" id="KW-0695">RNA-directed DNA polymerase</keyword>
<keyword evidence="2" id="KW-0808">Transferase</keyword>
<feature type="domain" description="Reverse transcriptase" evidence="8">
    <location>
        <begin position="1"/>
        <end position="104"/>
    </location>
</feature>
<dbReference type="PROSITE" id="PS50878">
    <property type="entry name" value="RT_POL"/>
    <property type="match status" value="1"/>
</dbReference>
<accession>A0A6D2KE88</accession>
<evidence type="ECO:0000313" key="10">
    <source>
        <dbReference type="Proteomes" id="UP000467841"/>
    </source>
</evidence>
<dbReference type="FunFam" id="3.30.70.270:FF:000003">
    <property type="entry name" value="Transposon Ty3-G Gag-Pol polyprotein"/>
    <property type="match status" value="1"/>
</dbReference>
<keyword evidence="6" id="KW-0378">Hydrolase</keyword>
<dbReference type="PANTHER" id="PTHR37984">
    <property type="entry name" value="PROTEIN CBG26694"/>
    <property type="match status" value="1"/>
</dbReference>
<gene>
    <name evidence="9" type="ORF">MERR_LOCUS33683</name>
</gene>
<evidence type="ECO:0000256" key="3">
    <source>
        <dbReference type="ARBA" id="ARBA00022695"/>
    </source>
</evidence>
<dbReference type="OrthoDB" id="1712270at2759"/>
<dbReference type="GO" id="GO:0003964">
    <property type="term" value="F:RNA-directed DNA polymerase activity"/>
    <property type="evidence" value="ECO:0007669"/>
    <property type="project" value="UniProtKB-KW"/>
</dbReference>
<keyword evidence="4" id="KW-0540">Nuclease</keyword>
<name>A0A6D2KE88_9BRAS</name>
<dbReference type="InterPro" id="IPR050951">
    <property type="entry name" value="Retrovirus_Pol_polyprotein"/>
</dbReference>
<dbReference type="Pfam" id="PF17917">
    <property type="entry name" value="RT_RNaseH"/>
    <property type="match status" value="1"/>
</dbReference>
<dbReference type="AlphaFoldDB" id="A0A6D2KE88"/>
<dbReference type="InterPro" id="IPR041373">
    <property type="entry name" value="RT_RNaseH"/>
</dbReference>
<dbReference type="Pfam" id="PF00078">
    <property type="entry name" value="RVT_1"/>
    <property type="match status" value="1"/>
</dbReference>